<evidence type="ECO:0000313" key="1">
    <source>
        <dbReference type="EMBL" id="MBJ8339060.1"/>
    </source>
</evidence>
<name>A0A934U2J8_9NOCA</name>
<keyword evidence="2" id="KW-1185">Reference proteome</keyword>
<organism evidence="1 2">
    <name type="scientific">Antrihabitans stalagmiti</name>
    <dbReference type="NCBI Taxonomy" id="2799499"/>
    <lineage>
        <taxon>Bacteria</taxon>
        <taxon>Bacillati</taxon>
        <taxon>Actinomycetota</taxon>
        <taxon>Actinomycetes</taxon>
        <taxon>Mycobacteriales</taxon>
        <taxon>Nocardiaceae</taxon>
        <taxon>Antrihabitans</taxon>
    </lineage>
</organism>
<proteinExistence type="predicted"/>
<gene>
    <name evidence="1" type="ORF">JGU71_09200</name>
</gene>
<protein>
    <submittedName>
        <fullName evidence="1">Uncharacterized protein</fullName>
    </submittedName>
</protein>
<sequence>MFDPKQSTTSDLGDVLGHDLPVLAQLTSEQSADLVALIRQTRTSQQNALDMAITEALGHFPWAVRGAARKILFG</sequence>
<reference evidence="1" key="1">
    <citation type="submission" date="2020-12" db="EMBL/GenBank/DDBJ databases">
        <title>Antrihabitans popcorni sp. nov. and Antrihabitans auranticaus sp. nov., isolated from a larva cave.</title>
        <authorList>
            <person name="Lee S.D."/>
            <person name="Kim I.S."/>
        </authorList>
    </citation>
    <scope>NUCLEOTIDE SEQUENCE</scope>
    <source>
        <strain evidence="1">YC3-6</strain>
    </source>
</reference>
<accession>A0A934U2J8</accession>
<comment type="caution">
    <text evidence="1">The sequence shown here is derived from an EMBL/GenBank/DDBJ whole genome shotgun (WGS) entry which is preliminary data.</text>
</comment>
<dbReference type="Proteomes" id="UP000655868">
    <property type="component" value="Unassembled WGS sequence"/>
</dbReference>
<dbReference type="AlphaFoldDB" id="A0A934U2J8"/>
<evidence type="ECO:0000313" key="2">
    <source>
        <dbReference type="Proteomes" id="UP000655868"/>
    </source>
</evidence>
<dbReference type="RefSeq" id="WP_199703778.1">
    <property type="nucleotide sequence ID" value="NZ_JAEMNV010000003.1"/>
</dbReference>
<dbReference type="EMBL" id="JAEMNV010000003">
    <property type="protein sequence ID" value="MBJ8339060.1"/>
    <property type="molecule type" value="Genomic_DNA"/>
</dbReference>